<evidence type="ECO:0000313" key="1">
    <source>
        <dbReference type="EMBL" id="MEK8029463.1"/>
    </source>
</evidence>
<protein>
    <submittedName>
        <fullName evidence="1">Uncharacterized protein</fullName>
    </submittedName>
</protein>
<name>A0ABU9BIZ9_9BURK</name>
<organism evidence="1 2">
    <name type="scientific">Ideonella lacteola</name>
    <dbReference type="NCBI Taxonomy" id="2984193"/>
    <lineage>
        <taxon>Bacteria</taxon>
        <taxon>Pseudomonadati</taxon>
        <taxon>Pseudomonadota</taxon>
        <taxon>Betaproteobacteria</taxon>
        <taxon>Burkholderiales</taxon>
        <taxon>Sphaerotilaceae</taxon>
        <taxon>Ideonella</taxon>
    </lineage>
</organism>
<keyword evidence="2" id="KW-1185">Reference proteome</keyword>
<comment type="caution">
    <text evidence="1">The sequence shown here is derived from an EMBL/GenBank/DDBJ whole genome shotgun (WGS) entry which is preliminary data.</text>
</comment>
<dbReference type="EMBL" id="JBBUTG010000001">
    <property type="protein sequence ID" value="MEK8029463.1"/>
    <property type="molecule type" value="Genomic_DNA"/>
</dbReference>
<sequence>MEIGVVNPRLLIVRRRGPSLPSCLADALRVRCAALDETLRQQCGPALMLLLLRDIERLSDELRIAIDTQEAIDRIRRRRA</sequence>
<dbReference type="RefSeq" id="WP_341423800.1">
    <property type="nucleotide sequence ID" value="NZ_JBBUTG010000001.1"/>
</dbReference>
<accession>A0ABU9BIZ9</accession>
<proteinExistence type="predicted"/>
<dbReference type="Proteomes" id="UP001371218">
    <property type="component" value="Unassembled WGS sequence"/>
</dbReference>
<evidence type="ECO:0000313" key="2">
    <source>
        <dbReference type="Proteomes" id="UP001371218"/>
    </source>
</evidence>
<gene>
    <name evidence="1" type="ORF">AACH06_01405</name>
</gene>
<reference evidence="1 2" key="1">
    <citation type="submission" date="2024-04" db="EMBL/GenBank/DDBJ databases">
        <title>Novel species of the genus Ideonella isolated from streams.</title>
        <authorList>
            <person name="Lu H."/>
        </authorList>
    </citation>
    <scope>NUCLEOTIDE SEQUENCE [LARGE SCALE GENOMIC DNA]</scope>
    <source>
        <strain evidence="1 2">DXS29W</strain>
    </source>
</reference>